<evidence type="ECO:0000313" key="2">
    <source>
        <dbReference type="Proteomes" id="UP001177003"/>
    </source>
</evidence>
<name>A0AA35ZIK2_LACSI</name>
<accession>A0AA35ZIK2</accession>
<reference evidence="1" key="1">
    <citation type="submission" date="2023-04" db="EMBL/GenBank/DDBJ databases">
        <authorList>
            <person name="Vijverberg K."/>
            <person name="Xiong W."/>
            <person name="Schranz E."/>
        </authorList>
    </citation>
    <scope>NUCLEOTIDE SEQUENCE</scope>
</reference>
<keyword evidence="2" id="KW-1185">Reference proteome</keyword>
<sequence length="428" mass="46006">MPQRKIGKGNGFRSNLTLDKQLGKITVRENWEDSVLAAAGMRAIYRARGKMVQLYVVRCGAEAKISLVMALRDHYRGRFDHWEIDLVEYLPLLMSKRHMRELAGLLLVERGNVGSSGPASPSPPTVGVVSPVCSPGLAPPGLPMGVQAGKSSALIRKRTVSVARLLGGTGGILNDRFSVLEQKEIVVAPNSLEASPLPFFGSPLVNLGSGSMFAGAPSSPGGSFQFEKPSLFGEIGTSSHSPSFEAYAPGWVITRDSLLSEDTTAQEWSRCAHPLATMSLLAGQARSRMANGLLYATTQTYTLMVATTAGVCHVGANKRQLKGVVRIINKVIERAEFESGIQGVCQACKALGFEKRKQLGGCSTSIGESEFPDPGRVARRAEEVDATLSSLAEIDFAGLFRLGELDYDDLCQFFHRPNPGGSFLQFEG</sequence>
<proteinExistence type="predicted"/>
<evidence type="ECO:0000313" key="1">
    <source>
        <dbReference type="EMBL" id="CAI9292282.1"/>
    </source>
</evidence>
<gene>
    <name evidence="1" type="ORF">LSALG_LOCUS31364</name>
</gene>
<dbReference type="Proteomes" id="UP001177003">
    <property type="component" value="Chromosome 7"/>
</dbReference>
<dbReference type="AlphaFoldDB" id="A0AA35ZIK2"/>
<protein>
    <submittedName>
        <fullName evidence="1">Uncharacterized protein</fullName>
    </submittedName>
</protein>
<dbReference type="EMBL" id="OX465083">
    <property type="protein sequence ID" value="CAI9292282.1"/>
    <property type="molecule type" value="Genomic_DNA"/>
</dbReference>
<organism evidence="1 2">
    <name type="scientific">Lactuca saligna</name>
    <name type="common">Willowleaf lettuce</name>
    <dbReference type="NCBI Taxonomy" id="75948"/>
    <lineage>
        <taxon>Eukaryota</taxon>
        <taxon>Viridiplantae</taxon>
        <taxon>Streptophyta</taxon>
        <taxon>Embryophyta</taxon>
        <taxon>Tracheophyta</taxon>
        <taxon>Spermatophyta</taxon>
        <taxon>Magnoliopsida</taxon>
        <taxon>eudicotyledons</taxon>
        <taxon>Gunneridae</taxon>
        <taxon>Pentapetalae</taxon>
        <taxon>asterids</taxon>
        <taxon>campanulids</taxon>
        <taxon>Asterales</taxon>
        <taxon>Asteraceae</taxon>
        <taxon>Cichorioideae</taxon>
        <taxon>Cichorieae</taxon>
        <taxon>Lactucinae</taxon>
        <taxon>Lactuca</taxon>
    </lineage>
</organism>